<sequence>MEALTISDLKRLCAERGLTPGKLRKQQIIELLVNSGLKELPTEIVVRDTPRKSILTPSRSRRSAIAEAEGGQPETRRSIRRKTRANAAEINKENTSGETNVTPMRKGKRSTRRQNAGSTESTNNKDEVEKQSPASDSGSASEEAKLQLEGKLRGTPVNLSNSVEFSSEEKHDPFELPETNSMQGSRSSSGKRHSTRLSFAKNIDDDGTGFEQETPPIKKIAEESTNVDEIKVIQADESAQVGTADSASELSKWQSTNSTINETPKEDEQPPKHAIDEGEDDKVDNRRLHSEVLQSNKTDTPSSEKGQKQLKETKVNDKYFQGAERVANEPANPHSTPNSVTGAEDTWPRKQRRTWNLNTTAEFNFAYDEQPSPVSSRRGSLSDEQATITALNQQPTPLIIRENTFIVGAPSQIKNSKESKNSSPTYFKASKTPNFKKLHEREQARMESIVDHASRKRERMRQLLQTTREIRDRGGTSRRESKTPLKTPLKTLLKTPVTDIKRQYMTPSSSAKKILSDKVRSNRRFELLMKARGINIEEDANSDEEQK</sequence>
<dbReference type="AlphaFoldDB" id="A0A7M7J8J2"/>
<feature type="compositionally biased region" description="Polar residues" evidence="1">
    <location>
        <begin position="240"/>
        <end position="262"/>
    </location>
</feature>
<dbReference type="InParanoid" id="A0A7M7J8J2"/>
<protein>
    <submittedName>
        <fullName evidence="2">Uncharacterized protein</fullName>
    </submittedName>
</protein>
<dbReference type="GO" id="GO:0000281">
    <property type="term" value="P:mitotic cytokinesis"/>
    <property type="evidence" value="ECO:0007669"/>
    <property type="project" value="InterPro"/>
</dbReference>
<keyword evidence="3" id="KW-1185">Reference proteome</keyword>
<evidence type="ECO:0000313" key="3">
    <source>
        <dbReference type="Proteomes" id="UP000594260"/>
    </source>
</evidence>
<dbReference type="GeneID" id="111243935"/>
<dbReference type="Pfam" id="PF16006">
    <property type="entry name" value="NUSAP"/>
    <property type="match status" value="1"/>
</dbReference>
<dbReference type="GO" id="GO:0005819">
    <property type="term" value="C:spindle"/>
    <property type="evidence" value="ECO:0007669"/>
    <property type="project" value="InterPro"/>
</dbReference>
<feature type="compositionally biased region" description="Basic and acidic residues" evidence="1">
    <location>
        <begin position="468"/>
        <end position="483"/>
    </location>
</feature>
<dbReference type="GO" id="GO:0040001">
    <property type="term" value="P:establishment of mitotic spindle localization"/>
    <property type="evidence" value="ECO:0007669"/>
    <property type="project" value="InterPro"/>
</dbReference>
<evidence type="ECO:0000313" key="2">
    <source>
        <dbReference type="EnsemblMetazoa" id="XP_022646033"/>
    </source>
</evidence>
<feature type="compositionally biased region" description="Polar residues" evidence="1">
    <location>
        <begin position="113"/>
        <end position="122"/>
    </location>
</feature>
<feature type="compositionally biased region" description="Basic and acidic residues" evidence="1">
    <location>
        <begin position="263"/>
        <end position="276"/>
    </location>
</feature>
<dbReference type="Proteomes" id="UP000594260">
    <property type="component" value="Unplaced"/>
</dbReference>
<feature type="compositionally biased region" description="Polar residues" evidence="1">
    <location>
        <begin position="292"/>
        <end position="304"/>
    </location>
</feature>
<feature type="region of interest" description="Disordered" evidence="1">
    <location>
        <begin position="55"/>
        <end position="354"/>
    </location>
</feature>
<reference evidence="2" key="1">
    <citation type="submission" date="2021-01" db="UniProtKB">
        <authorList>
            <consortium name="EnsemblMetazoa"/>
        </authorList>
    </citation>
    <scope>IDENTIFICATION</scope>
</reference>
<organism evidence="2 3">
    <name type="scientific">Varroa destructor</name>
    <name type="common">Honeybee mite</name>
    <dbReference type="NCBI Taxonomy" id="109461"/>
    <lineage>
        <taxon>Eukaryota</taxon>
        <taxon>Metazoa</taxon>
        <taxon>Ecdysozoa</taxon>
        <taxon>Arthropoda</taxon>
        <taxon>Chelicerata</taxon>
        <taxon>Arachnida</taxon>
        <taxon>Acari</taxon>
        <taxon>Parasitiformes</taxon>
        <taxon>Mesostigmata</taxon>
        <taxon>Gamasina</taxon>
        <taxon>Dermanyssoidea</taxon>
        <taxon>Varroidae</taxon>
        <taxon>Varroa</taxon>
    </lineage>
</organism>
<dbReference type="GO" id="GO:0005874">
    <property type="term" value="C:microtubule"/>
    <property type="evidence" value="ECO:0007669"/>
    <property type="project" value="InterPro"/>
</dbReference>
<dbReference type="OrthoDB" id="6500600at2759"/>
<dbReference type="InterPro" id="IPR026756">
    <property type="entry name" value="NuSAP"/>
</dbReference>
<proteinExistence type="predicted"/>
<accession>A0A7M7J8J2</accession>
<feature type="compositionally biased region" description="Polar residues" evidence="1">
    <location>
        <begin position="93"/>
        <end position="102"/>
    </location>
</feature>
<dbReference type="KEGG" id="vde:111243935"/>
<name>A0A7M7J8J2_VARDE</name>
<feature type="compositionally biased region" description="Basic and acidic residues" evidence="1">
    <location>
        <begin position="437"/>
        <end position="453"/>
    </location>
</feature>
<dbReference type="RefSeq" id="XP_022646033.1">
    <property type="nucleotide sequence ID" value="XM_022790298.1"/>
</dbReference>
<feature type="compositionally biased region" description="Basic and acidic residues" evidence="1">
    <location>
        <begin position="305"/>
        <end position="317"/>
    </location>
</feature>
<feature type="compositionally biased region" description="Basic and acidic residues" evidence="1">
    <location>
        <begin position="142"/>
        <end position="152"/>
    </location>
</feature>
<feature type="region of interest" description="Disordered" evidence="1">
    <location>
        <begin position="413"/>
        <end position="487"/>
    </location>
</feature>
<feature type="compositionally biased region" description="Polar residues" evidence="1">
    <location>
        <begin position="178"/>
        <end position="188"/>
    </location>
</feature>
<evidence type="ECO:0000256" key="1">
    <source>
        <dbReference type="SAM" id="MobiDB-lite"/>
    </source>
</evidence>
<dbReference type="EnsemblMetazoa" id="XM_022790298">
    <property type="protein sequence ID" value="XP_022646033"/>
    <property type="gene ID" value="LOC111243935"/>
</dbReference>